<dbReference type="Pfam" id="PF08245">
    <property type="entry name" value="Mur_ligase_M"/>
    <property type="match status" value="1"/>
</dbReference>
<dbReference type="RefSeq" id="WP_091834604.1">
    <property type="nucleotide sequence ID" value="NZ_FPAA01000003.1"/>
</dbReference>
<keyword evidence="16" id="KW-1185">Reference proteome</keyword>
<dbReference type="InterPro" id="IPR000713">
    <property type="entry name" value="Mur_ligase_N"/>
</dbReference>
<evidence type="ECO:0000259" key="12">
    <source>
        <dbReference type="Pfam" id="PF01225"/>
    </source>
</evidence>
<evidence type="ECO:0000259" key="14">
    <source>
        <dbReference type="Pfam" id="PF08245"/>
    </source>
</evidence>
<dbReference type="InterPro" id="IPR051046">
    <property type="entry name" value="MurCDEF_CellWall_CoF430Synth"/>
</dbReference>
<sequence>MQKTLKAIARAVGGTLLGGVSDKLMLASGVSTDTRSLCPNQLYVPIVGDRFDGHDFLPNAVEKGAVGALWQKDHPLPSPLPPVPLIRVENTLTALQQLAASWRQEIGVKVVAVTGSNGKTTTKELLGSVLSVKFRVHQTQGNYNNHIGLPLTLLSMPENTEVVVLEMGMNHAGEIALLSTIAQPDIAVITNIGEAHIEHLGSRQGIADAKLEIREGLAKQGILVVDGDEPLLRERLSQEKRRWIGVGWQDKNDDILQSFSTEGLEGISFTTSLSNRRFTLPMMGKHNASNALLAITVGRSMGMTEEEIQQGLTQVRMTGMRLERRTASNGMLIINDAYNASPTSMRATIDLLSSLEGFSEKWVLLGDMLEMGHDEEAYHRDIGRFAIEKGISRVYAMGERGRWIVEGAKEVATQEKVVHLQNAEEAARIFLQEGNQKVALLVKASRGARLETVVEHVLKGAKTF</sequence>
<evidence type="ECO:0000313" key="15">
    <source>
        <dbReference type="EMBL" id="SFS49965.1"/>
    </source>
</evidence>
<dbReference type="InterPro" id="IPR035911">
    <property type="entry name" value="MurE/MurF_N"/>
</dbReference>
<gene>
    <name evidence="10" type="primary">murF</name>
    <name evidence="15" type="ORF">SAMN05444972_10339</name>
</gene>
<dbReference type="UniPathway" id="UPA00219"/>
<keyword evidence="9 10" id="KW-0961">Cell wall biogenesis/degradation</keyword>
<evidence type="ECO:0000256" key="4">
    <source>
        <dbReference type="ARBA" id="ARBA00022741"/>
    </source>
</evidence>
<dbReference type="SUPFAM" id="SSF53244">
    <property type="entry name" value="MurD-like peptide ligases, peptide-binding domain"/>
    <property type="match status" value="1"/>
</dbReference>
<comment type="similarity">
    <text evidence="10">Belongs to the MurCDEF family. MurF subfamily.</text>
</comment>
<dbReference type="AlphaFoldDB" id="A0A1I6QC88"/>
<dbReference type="EMBL" id="FPAA01000003">
    <property type="protein sequence ID" value="SFS49965.1"/>
    <property type="molecule type" value="Genomic_DNA"/>
</dbReference>
<dbReference type="GO" id="GO:0071555">
    <property type="term" value="P:cell wall organization"/>
    <property type="evidence" value="ECO:0007669"/>
    <property type="project" value="UniProtKB-KW"/>
</dbReference>
<dbReference type="Gene3D" id="3.90.190.20">
    <property type="entry name" value="Mur ligase, C-terminal domain"/>
    <property type="match status" value="1"/>
</dbReference>
<dbReference type="InterPro" id="IPR004101">
    <property type="entry name" value="Mur_ligase_C"/>
</dbReference>
<accession>A0A1I6QC88</accession>
<keyword evidence="5 10" id="KW-0067">ATP-binding</keyword>
<dbReference type="Gene3D" id="3.40.1390.10">
    <property type="entry name" value="MurE/MurF, N-terminal domain"/>
    <property type="match status" value="1"/>
</dbReference>
<dbReference type="GO" id="GO:0005524">
    <property type="term" value="F:ATP binding"/>
    <property type="evidence" value="ECO:0007669"/>
    <property type="project" value="UniProtKB-UniRule"/>
</dbReference>
<keyword evidence="8 10" id="KW-0131">Cell cycle</keyword>
<keyword evidence="1 10" id="KW-0963">Cytoplasm</keyword>
<dbReference type="SUPFAM" id="SSF53623">
    <property type="entry name" value="MurD-like peptide ligases, catalytic domain"/>
    <property type="match status" value="1"/>
</dbReference>
<evidence type="ECO:0000256" key="7">
    <source>
        <dbReference type="ARBA" id="ARBA00022984"/>
    </source>
</evidence>
<dbReference type="HAMAP" id="MF_02019">
    <property type="entry name" value="MurF"/>
    <property type="match status" value="1"/>
</dbReference>
<dbReference type="Pfam" id="PF01225">
    <property type="entry name" value="Mur_ligase"/>
    <property type="match status" value="1"/>
</dbReference>
<evidence type="ECO:0000313" key="16">
    <source>
        <dbReference type="Proteomes" id="UP000198660"/>
    </source>
</evidence>
<dbReference type="SUPFAM" id="SSF63418">
    <property type="entry name" value="MurE/MurF N-terminal domain"/>
    <property type="match status" value="1"/>
</dbReference>
<evidence type="ECO:0000256" key="1">
    <source>
        <dbReference type="ARBA" id="ARBA00022490"/>
    </source>
</evidence>
<dbReference type="NCBIfam" id="TIGR01143">
    <property type="entry name" value="murF"/>
    <property type="match status" value="1"/>
</dbReference>
<comment type="function">
    <text evidence="10 11">Involved in cell wall formation. Catalyzes the final step in the synthesis of UDP-N-acetylmuramoyl-pentapeptide, the precursor of murein.</text>
</comment>
<feature type="binding site" evidence="10">
    <location>
        <begin position="115"/>
        <end position="121"/>
    </location>
    <ligand>
        <name>ATP</name>
        <dbReference type="ChEBI" id="CHEBI:30616"/>
    </ligand>
</feature>
<evidence type="ECO:0000256" key="5">
    <source>
        <dbReference type="ARBA" id="ARBA00022840"/>
    </source>
</evidence>
<dbReference type="Pfam" id="PF02875">
    <property type="entry name" value="Mur_ligase_C"/>
    <property type="match status" value="1"/>
</dbReference>
<keyword evidence="2 10" id="KW-0436">Ligase</keyword>
<dbReference type="Proteomes" id="UP000198660">
    <property type="component" value="Unassembled WGS sequence"/>
</dbReference>
<feature type="domain" description="Mur ligase central" evidence="14">
    <location>
        <begin position="113"/>
        <end position="297"/>
    </location>
</feature>
<dbReference type="PANTHER" id="PTHR43024:SF1">
    <property type="entry name" value="UDP-N-ACETYLMURAMOYL-TRIPEPTIDE--D-ALANYL-D-ALANINE LIGASE"/>
    <property type="match status" value="1"/>
</dbReference>
<dbReference type="GO" id="GO:0008766">
    <property type="term" value="F:UDP-N-acetylmuramoylalanyl-D-glutamyl-2,6-diaminopimelate-D-alanyl-D-alanine ligase activity"/>
    <property type="evidence" value="ECO:0007669"/>
    <property type="project" value="RHEA"/>
</dbReference>
<keyword evidence="3 10" id="KW-0132">Cell division</keyword>
<feature type="domain" description="Mur ligase N-terminal catalytic" evidence="12">
    <location>
        <begin position="28"/>
        <end position="102"/>
    </location>
</feature>
<name>A0A1I6QC88_9BACL</name>
<dbReference type="InterPro" id="IPR005863">
    <property type="entry name" value="UDP-N-AcMur_synth"/>
</dbReference>
<evidence type="ECO:0000256" key="8">
    <source>
        <dbReference type="ARBA" id="ARBA00023306"/>
    </source>
</evidence>
<evidence type="ECO:0000256" key="3">
    <source>
        <dbReference type="ARBA" id="ARBA00022618"/>
    </source>
</evidence>
<reference evidence="16" key="1">
    <citation type="submission" date="2016-10" db="EMBL/GenBank/DDBJ databases">
        <authorList>
            <person name="Varghese N."/>
            <person name="Submissions S."/>
        </authorList>
    </citation>
    <scope>NUCLEOTIDE SEQUENCE [LARGE SCALE GENOMIC DNA]</scope>
    <source>
        <strain evidence="16">DSM 45789</strain>
    </source>
</reference>
<dbReference type="GO" id="GO:0009252">
    <property type="term" value="P:peptidoglycan biosynthetic process"/>
    <property type="evidence" value="ECO:0007669"/>
    <property type="project" value="UniProtKB-UniRule"/>
</dbReference>
<dbReference type="InterPro" id="IPR036615">
    <property type="entry name" value="Mur_ligase_C_dom_sf"/>
</dbReference>
<dbReference type="EC" id="6.3.2.10" evidence="10 11"/>
<dbReference type="GO" id="GO:0005737">
    <property type="term" value="C:cytoplasm"/>
    <property type="evidence" value="ECO:0007669"/>
    <property type="project" value="UniProtKB-SubCell"/>
</dbReference>
<evidence type="ECO:0000256" key="9">
    <source>
        <dbReference type="ARBA" id="ARBA00023316"/>
    </source>
</evidence>
<dbReference type="GO" id="GO:0008360">
    <property type="term" value="P:regulation of cell shape"/>
    <property type="evidence" value="ECO:0007669"/>
    <property type="project" value="UniProtKB-KW"/>
</dbReference>
<dbReference type="InterPro" id="IPR013221">
    <property type="entry name" value="Mur_ligase_cen"/>
</dbReference>
<keyword evidence="4 10" id="KW-0547">Nucleotide-binding</keyword>
<comment type="catalytic activity">
    <reaction evidence="10 11">
        <text>D-alanyl-D-alanine + UDP-N-acetyl-alpha-D-muramoyl-L-alanyl-gamma-D-glutamyl-meso-2,6-diaminopimelate + ATP = UDP-N-acetyl-alpha-D-muramoyl-L-alanyl-gamma-D-glutamyl-meso-2,6-diaminopimeloyl-D-alanyl-D-alanine + ADP + phosphate + H(+)</text>
        <dbReference type="Rhea" id="RHEA:28374"/>
        <dbReference type="ChEBI" id="CHEBI:15378"/>
        <dbReference type="ChEBI" id="CHEBI:30616"/>
        <dbReference type="ChEBI" id="CHEBI:43474"/>
        <dbReference type="ChEBI" id="CHEBI:57822"/>
        <dbReference type="ChEBI" id="CHEBI:61386"/>
        <dbReference type="ChEBI" id="CHEBI:83905"/>
        <dbReference type="ChEBI" id="CHEBI:456216"/>
        <dbReference type="EC" id="6.3.2.10"/>
    </reaction>
</comment>
<comment type="subcellular location">
    <subcellularLocation>
        <location evidence="10 11">Cytoplasm</location>
    </subcellularLocation>
</comment>
<dbReference type="InterPro" id="IPR036565">
    <property type="entry name" value="Mur-like_cat_sf"/>
</dbReference>
<dbReference type="PANTHER" id="PTHR43024">
    <property type="entry name" value="UDP-N-ACETYLMURAMOYL-TRIPEPTIDE--D-ALANYL-D-ALANINE LIGASE"/>
    <property type="match status" value="1"/>
</dbReference>
<dbReference type="Gene3D" id="3.40.1190.10">
    <property type="entry name" value="Mur-like, catalytic domain"/>
    <property type="match status" value="1"/>
</dbReference>
<protein>
    <recommendedName>
        <fullName evidence="10 11">UDP-N-acetylmuramoyl-tripeptide--D-alanyl-D-alanine ligase</fullName>
        <ecNumber evidence="10 11">6.3.2.10</ecNumber>
    </recommendedName>
    <alternativeName>
        <fullName evidence="10">D-alanyl-D-alanine-adding enzyme</fullName>
    </alternativeName>
</protein>
<dbReference type="OrthoDB" id="9801978at2"/>
<evidence type="ECO:0000256" key="10">
    <source>
        <dbReference type="HAMAP-Rule" id="MF_02019"/>
    </source>
</evidence>
<dbReference type="GO" id="GO:0047480">
    <property type="term" value="F:UDP-N-acetylmuramoyl-tripeptide-D-alanyl-D-alanine ligase activity"/>
    <property type="evidence" value="ECO:0007669"/>
    <property type="project" value="UniProtKB-UniRule"/>
</dbReference>
<proteinExistence type="inferred from homology"/>
<comment type="pathway">
    <text evidence="10 11">Cell wall biogenesis; peptidoglycan biosynthesis.</text>
</comment>
<feature type="domain" description="Mur ligase C-terminal" evidence="13">
    <location>
        <begin position="320"/>
        <end position="446"/>
    </location>
</feature>
<evidence type="ECO:0000256" key="11">
    <source>
        <dbReference type="RuleBase" id="RU004136"/>
    </source>
</evidence>
<dbReference type="GO" id="GO:0051301">
    <property type="term" value="P:cell division"/>
    <property type="evidence" value="ECO:0007669"/>
    <property type="project" value="UniProtKB-KW"/>
</dbReference>
<keyword evidence="7 10" id="KW-0573">Peptidoglycan synthesis</keyword>
<evidence type="ECO:0000259" key="13">
    <source>
        <dbReference type="Pfam" id="PF02875"/>
    </source>
</evidence>
<keyword evidence="6 10" id="KW-0133">Cell shape</keyword>
<evidence type="ECO:0000256" key="6">
    <source>
        <dbReference type="ARBA" id="ARBA00022960"/>
    </source>
</evidence>
<evidence type="ECO:0000256" key="2">
    <source>
        <dbReference type="ARBA" id="ARBA00022598"/>
    </source>
</evidence>
<organism evidence="15 16">
    <name type="scientific">Marininema halotolerans</name>
    <dbReference type="NCBI Taxonomy" id="1155944"/>
    <lineage>
        <taxon>Bacteria</taxon>
        <taxon>Bacillati</taxon>
        <taxon>Bacillota</taxon>
        <taxon>Bacilli</taxon>
        <taxon>Bacillales</taxon>
        <taxon>Thermoactinomycetaceae</taxon>
        <taxon>Marininema</taxon>
    </lineage>
</organism>